<proteinExistence type="predicted"/>
<protein>
    <submittedName>
        <fullName evidence="8">Putative tartrate transporter</fullName>
    </submittedName>
</protein>
<evidence type="ECO:0000256" key="2">
    <source>
        <dbReference type="ARBA" id="ARBA00022448"/>
    </source>
</evidence>
<dbReference type="OrthoDB" id="9773404at2"/>
<feature type="transmembrane region" description="Helical" evidence="6">
    <location>
        <begin position="281"/>
        <end position="300"/>
    </location>
</feature>
<evidence type="ECO:0000256" key="4">
    <source>
        <dbReference type="ARBA" id="ARBA00022989"/>
    </source>
</evidence>
<feature type="transmembrane region" description="Helical" evidence="6">
    <location>
        <begin position="404"/>
        <end position="424"/>
    </location>
</feature>
<keyword evidence="4 6" id="KW-1133">Transmembrane helix</keyword>
<comment type="caution">
    <text evidence="8">The sequence shown here is derived from an EMBL/GenBank/DDBJ whole genome shotgun (WGS) entry which is preliminary data.</text>
</comment>
<evidence type="ECO:0000256" key="6">
    <source>
        <dbReference type="SAM" id="Phobius"/>
    </source>
</evidence>
<dbReference type="InterPro" id="IPR011701">
    <property type="entry name" value="MFS"/>
</dbReference>
<reference evidence="8 9" key="1">
    <citation type="submission" date="2016-04" db="EMBL/GenBank/DDBJ databases">
        <title>Genome sequence of Clostridium magnum DSM 2767.</title>
        <authorList>
            <person name="Poehlein A."/>
            <person name="Uhlig R."/>
            <person name="Fischer R."/>
            <person name="Bahl H."/>
            <person name="Daniel R."/>
        </authorList>
    </citation>
    <scope>NUCLEOTIDE SEQUENCE [LARGE SCALE GENOMIC DNA]</scope>
    <source>
        <strain evidence="8 9">DSM 2767</strain>
    </source>
</reference>
<evidence type="ECO:0000313" key="8">
    <source>
        <dbReference type="EMBL" id="KZL89312.1"/>
    </source>
</evidence>
<feature type="domain" description="Major facilitator superfamily (MFS) profile" evidence="7">
    <location>
        <begin position="18"/>
        <end position="428"/>
    </location>
</feature>
<feature type="transmembrane region" description="Helical" evidence="6">
    <location>
        <begin position="312"/>
        <end position="330"/>
    </location>
</feature>
<keyword evidence="3 6" id="KW-0812">Transmembrane</keyword>
<dbReference type="Pfam" id="PF07690">
    <property type="entry name" value="MFS_1"/>
    <property type="match status" value="1"/>
</dbReference>
<evidence type="ECO:0000256" key="3">
    <source>
        <dbReference type="ARBA" id="ARBA00022692"/>
    </source>
</evidence>
<dbReference type="Gene3D" id="1.20.1250.20">
    <property type="entry name" value="MFS general substrate transporter like domains"/>
    <property type="match status" value="2"/>
</dbReference>
<feature type="transmembrane region" description="Helical" evidence="6">
    <location>
        <begin position="175"/>
        <end position="197"/>
    </location>
</feature>
<keyword evidence="9" id="KW-1185">Reference proteome</keyword>
<dbReference type="PANTHER" id="PTHR43791">
    <property type="entry name" value="PERMEASE-RELATED"/>
    <property type="match status" value="1"/>
</dbReference>
<dbReference type="STRING" id="1121326.CLMAG_52140"/>
<accession>A0A161YGL3</accession>
<dbReference type="FunFam" id="1.20.1250.20:FF:000018">
    <property type="entry name" value="MFS transporter permease"/>
    <property type="match status" value="1"/>
</dbReference>
<dbReference type="GO" id="GO:0022857">
    <property type="term" value="F:transmembrane transporter activity"/>
    <property type="evidence" value="ECO:0007669"/>
    <property type="project" value="InterPro"/>
</dbReference>
<name>A0A161YGL3_9CLOT</name>
<dbReference type="CDD" id="cd17319">
    <property type="entry name" value="MFS_ExuT_GudP_like"/>
    <property type="match status" value="1"/>
</dbReference>
<dbReference type="PATRIC" id="fig|1121326.3.peg.5273"/>
<feature type="transmembrane region" description="Helical" evidence="6">
    <location>
        <begin position="108"/>
        <end position="130"/>
    </location>
</feature>
<evidence type="ECO:0000256" key="5">
    <source>
        <dbReference type="ARBA" id="ARBA00023136"/>
    </source>
</evidence>
<dbReference type="Proteomes" id="UP000076603">
    <property type="component" value="Unassembled WGS sequence"/>
</dbReference>
<feature type="transmembrane region" description="Helical" evidence="6">
    <location>
        <begin position="47"/>
        <end position="68"/>
    </location>
</feature>
<comment type="subcellular location">
    <subcellularLocation>
        <location evidence="1">Cell membrane</location>
        <topology evidence="1">Multi-pass membrane protein</topology>
    </subcellularLocation>
</comment>
<dbReference type="EMBL" id="LWAE01000009">
    <property type="protein sequence ID" value="KZL89312.1"/>
    <property type="molecule type" value="Genomic_DNA"/>
</dbReference>
<dbReference type="SUPFAM" id="SSF103473">
    <property type="entry name" value="MFS general substrate transporter"/>
    <property type="match status" value="1"/>
</dbReference>
<dbReference type="GO" id="GO:0005886">
    <property type="term" value="C:plasma membrane"/>
    <property type="evidence" value="ECO:0007669"/>
    <property type="project" value="UniProtKB-SubCell"/>
</dbReference>
<gene>
    <name evidence="8" type="primary">ttuB_2</name>
    <name evidence="8" type="ORF">CLMAG_52140</name>
</gene>
<feature type="transmembrane region" description="Helical" evidence="6">
    <location>
        <begin position="243"/>
        <end position="261"/>
    </location>
</feature>
<feature type="transmembrane region" description="Helical" evidence="6">
    <location>
        <begin position="336"/>
        <end position="357"/>
    </location>
</feature>
<dbReference type="InterPro" id="IPR036259">
    <property type="entry name" value="MFS_trans_sf"/>
</dbReference>
<feature type="transmembrane region" description="Helical" evidence="6">
    <location>
        <begin position="364"/>
        <end position="392"/>
    </location>
</feature>
<dbReference type="PANTHER" id="PTHR43791:SF36">
    <property type="entry name" value="TRANSPORTER, PUTATIVE (AFU_ORTHOLOGUE AFUA_6G08340)-RELATED"/>
    <property type="match status" value="1"/>
</dbReference>
<dbReference type="AlphaFoldDB" id="A0A161YGL3"/>
<dbReference type="InterPro" id="IPR020846">
    <property type="entry name" value="MFS_dom"/>
</dbReference>
<evidence type="ECO:0000256" key="1">
    <source>
        <dbReference type="ARBA" id="ARBA00004651"/>
    </source>
</evidence>
<organism evidence="8 9">
    <name type="scientific">Clostridium magnum DSM 2767</name>
    <dbReference type="NCBI Taxonomy" id="1121326"/>
    <lineage>
        <taxon>Bacteria</taxon>
        <taxon>Bacillati</taxon>
        <taxon>Bacillota</taxon>
        <taxon>Clostridia</taxon>
        <taxon>Eubacteriales</taxon>
        <taxon>Clostridiaceae</taxon>
        <taxon>Clostridium</taxon>
    </lineage>
</organism>
<evidence type="ECO:0000259" key="7">
    <source>
        <dbReference type="PROSITE" id="PS50850"/>
    </source>
</evidence>
<dbReference type="RefSeq" id="WP_066629088.1">
    <property type="nucleotide sequence ID" value="NZ_FQXL01000045.1"/>
</dbReference>
<evidence type="ECO:0000313" key="9">
    <source>
        <dbReference type="Proteomes" id="UP000076603"/>
    </source>
</evidence>
<keyword evidence="2" id="KW-0813">Transport</keyword>
<feature type="transmembrane region" description="Helical" evidence="6">
    <location>
        <begin position="142"/>
        <end position="169"/>
    </location>
</feature>
<sequence>MDINQLESSTVRKVTLRLIPFLFLCFAIAILDRVNIGFAALQMNKALGFSSAVYGFGAGIFFIGYFLLEVPGSAAMTKWGARRWISRIMISWCVIAVLMAFIKTPLQFYIVRFCLGVAEASFYPCMVWHLSNFYQAKHHARAIAGFMIAIPAANAIGAPISTALLGISWLGFSGWQWLFLLEGIPCLILGIICLFYLDDKLEDVKWLTKEELKWLIDVTTKEKLQKEEAKHLTFLEALKDRDVLVLSLGYLAWMIGYYGINMFLPTITKGLSATLGISTQGLGWLIGLMYLCAMFTMIIVSNHSDKTNERRFHVAGCLIVGAIAMVASTFVAKTSIIGAFVLLTIALCGAFGAYSPFWSIPPSFLTGAAAAAAIAMINSIGNLGGFFGPYIVGYIKDLTGSFNASMIFLGCSMVTSAFIIAFSVKVSGKVERHKDKDIQVN</sequence>
<keyword evidence="5 6" id="KW-0472">Membrane</keyword>
<feature type="transmembrane region" description="Helical" evidence="6">
    <location>
        <begin position="84"/>
        <end position="102"/>
    </location>
</feature>
<dbReference type="PROSITE" id="PS50850">
    <property type="entry name" value="MFS"/>
    <property type="match status" value="1"/>
</dbReference>